<feature type="coiled-coil region" evidence="1">
    <location>
        <begin position="237"/>
        <end position="285"/>
    </location>
</feature>
<dbReference type="Proteomes" id="UP000541558">
    <property type="component" value="Unassembled WGS sequence"/>
</dbReference>
<evidence type="ECO:0000313" key="4">
    <source>
        <dbReference type="Proteomes" id="UP000541558"/>
    </source>
</evidence>
<feature type="region of interest" description="Disordered" evidence="2">
    <location>
        <begin position="418"/>
        <end position="439"/>
    </location>
</feature>
<protein>
    <submittedName>
        <fullName evidence="3">Uncharacterized protein</fullName>
    </submittedName>
</protein>
<keyword evidence="1" id="KW-0175">Coiled coil</keyword>
<proteinExistence type="predicted"/>
<dbReference type="EMBL" id="JAACJK010000163">
    <property type="protein sequence ID" value="KAF5326454.1"/>
    <property type="molecule type" value="Genomic_DNA"/>
</dbReference>
<organism evidence="3 4">
    <name type="scientific">Ephemerocybe angulata</name>
    <dbReference type="NCBI Taxonomy" id="980116"/>
    <lineage>
        <taxon>Eukaryota</taxon>
        <taxon>Fungi</taxon>
        <taxon>Dikarya</taxon>
        <taxon>Basidiomycota</taxon>
        <taxon>Agaricomycotina</taxon>
        <taxon>Agaricomycetes</taxon>
        <taxon>Agaricomycetidae</taxon>
        <taxon>Agaricales</taxon>
        <taxon>Agaricineae</taxon>
        <taxon>Psathyrellaceae</taxon>
        <taxon>Ephemerocybe</taxon>
    </lineage>
</organism>
<name>A0A8H5BNN5_9AGAR</name>
<feature type="compositionally biased region" description="Polar residues" evidence="2">
    <location>
        <begin position="131"/>
        <end position="140"/>
    </location>
</feature>
<evidence type="ECO:0000313" key="3">
    <source>
        <dbReference type="EMBL" id="KAF5326454.1"/>
    </source>
</evidence>
<reference evidence="3 4" key="1">
    <citation type="journal article" date="2020" name="ISME J.">
        <title>Uncovering the hidden diversity of litter-decomposition mechanisms in mushroom-forming fungi.</title>
        <authorList>
            <person name="Floudas D."/>
            <person name="Bentzer J."/>
            <person name="Ahren D."/>
            <person name="Johansson T."/>
            <person name="Persson P."/>
            <person name="Tunlid A."/>
        </authorList>
    </citation>
    <scope>NUCLEOTIDE SEQUENCE [LARGE SCALE GENOMIC DNA]</scope>
    <source>
        <strain evidence="3 4">CBS 175.51</strain>
    </source>
</reference>
<sequence>MMGGPQPADIDWNAVGNLKTSVIYSPAYYRTSQFTIDCRRSTYTAHMVLLLARLGLLTNLGWTSDRSLAQKPKALSLPEATPSLFDTWSKTIDNSLPLPSPPASPVIAALAQSLKSWEHPDSPGPTHPLPSRNTLDSSSTKIRKAKKQKKIESVTQPGIEPTRSTPSLPPLSLDGRGDCLSPDADTPALHLDTSSKATTSAEMVFELRQHLGEMLQSIRREARDEFSQQCWAMQTRLHDCEITIQQMTSAAKQLEDERAERDQYISYLKEELNRKEKENRQLIFERDNKIGEMNAAMEYQTTKQNRRAELLLGDIEQLRSCKSHLEDVIDQKNIEIRNLRRNDPNAQTFESMVATQSKVIAKKEETIAVLNDKLSECYSRLTQNNAQANGLGLYAYPPPGPPYQRGGTWPYMQQWTPPESTPQHHTMPGSCPTRPVRFV</sequence>
<feature type="compositionally biased region" description="Low complexity" evidence="2">
    <location>
        <begin position="164"/>
        <end position="173"/>
    </location>
</feature>
<dbReference type="AlphaFoldDB" id="A0A8H5BNN5"/>
<feature type="region of interest" description="Disordered" evidence="2">
    <location>
        <begin position="116"/>
        <end position="192"/>
    </location>
</feature>
<accession>A0A8H5BNN5</accession>
<evidence type="ECO:0000256" key="1">
    <source>
        <dbReference type="SAM" id="Coils"/>
    </source>
</evidence>
<evidence type="ECO:0000256" key="2">
    <source>
        <dbReference type="SAM" id="MobiDB-lite"/>
    </source>
</evidence>
<dbReference type="OrthoDB" id="10324330at2759"/>
<comment type="caution">
    <text evidence="3">The sequence shown here is derived from an EMBL/GenBank/DDBJ whole genome shotgun (WGS) entry which is preliminary data.</text>
</comment>
<gene>
    <name evidence="3" type="ORF">D9611_000960</name>
</gene>
<keyword evidence="4" id="KW-1185">Reference proteome</keyword>